<keyword evidence="3 5" id="KW-0810">Translation regulation</keyword>
<accession>A0A857DIU9</accession>
<keyword evidence="1 5" id="KW-0963">Cytoplasm</keyword>
<dbReference type="InterPro" id="IPR024046">
    <property type="entry name" value="Flagellar_assmbl_FliW_dom_sf"/>
</dbReference>
<dbReference type="InterPro" id="IPR003775">
    <property type="entry name" value="Flagellar_assembly_factor_FliW"/>
</dbReference>
<dbReference type="PANTHER" id="PTHR39190">
    <property type="entry name" value="FLAGELLAR ASSEMBLY FACTOR FLIW"/>
    <property type="match status" value="1"/>
</dbReference>
<keyword evidence="6" id="KW-0966">Cell projection</keyword>
<sequence>MSRTLIRFPKGIPGFEGYFQYHLMEEENSLLTQLLSAEDVHARFIIVRPQIFFPDYLSTVDLGQEEAELLEVTPDDKLEVWAILTLCQQDMQKTTINLRAPIVINRRTGKGAQFILSKDSLLSRQPLFSELETDCNEGTMEGVVG</sequence>
<evidence type="ECO:0000256" key="3">
    <source>
        <dbReference type="ARBA" id="ARBA00022845"/>
    </source>
</evidence>
<evidence type="ECO:0000256" key="1">
    <source>
        <dbReference type="ARBA" id="ARBA00022490"/>
    </source>
</evidence>
<evidence type="ECO:0000313" key="6">
    <source>
        <dbReference type="EMBL" id="QHA01260.1"/>
    </source>
</evidence>
<dbReference type="SUPFAM" id="SSF141457">
    <property type="entry name" value="BH3618-like"/>
    <property type="match status" value="1"/>
</dbReference>
<keyword evidence="4 5" id="KW-0143">Chaperone</keyword>
<protein>
    <recommendedName>
        <fullName evidence="5">Flagellar assembly factor FliW</fullName>
    </recommendedName>
</protein>
<proteinExistence type="inferred from homology"/>
<dbReference type="AlphaFoldDB" id="A0A857DIU9"/>
<dbReference type="GO" id="GO:0006417">
    <property type="term" value="P:regulation of translation"/>
    <property type="evidence" value="ECO:0007669"/>
    <property type="project" value="UniProtKB-KW"/>
</dbReference>
<evidence type="ECO:0000313" key="7">
    <source>
        <dbReference type="Proteomes" id="UP000430508"/>
    </source>
</evidence>
<dbReference type="RefSeq" id="WP_019225331.1">
    <property type="nucleotide sequence ID" value="NZ_CP046996.1"/>
</dbReference>
<reference evidence="6 7" key="1">
    <citation type="submission" date="2019-12" db="EMBL/GenBank/DDBJ databases">
        <title>Sequence classification of anaerobic respiratory reductive dehalogenases: First we see many, then we see few.</title>
        <authorList>
            <person name="Molenda O."/>
            <person name="Puentes Jacome L.A."/>
            <person name="Cao X."/>
            <person name="Nesbo C.L."/>
            <person name="Tang S."/>
            <person name="Morson N."/>
            <person name="Patron J."/>
            <person name="Lomheim L."/>
            <person name="Wishart D.S."/>
            <person name="Edwards E.A."/>
        </authorList>
    </citation>
    <scope>NUCLEOTIDE SEQUENCE [LARGE SCALE GENOMIC DNA]</scope>
    <source>
        <strain evidence="6 7">12DCA</strain>
    </source>
</reference>
<comment type="function">
    <text evidence="5">Acts as an anti-CsrA protein, binds CsrA and prevents it from repressing translation of its target genes, one of which is flagellin. Binds to flagellin and participates in the assembly of the flagellum.</text>
</comment>
<comment type="similarity">
    <text evidence="5">Belongs to the FliW family.</text>
</comment>
<keyword evidence="6" id="KW-0969">Cilium</keyword>
<dbReference type="Gene3D" id="2.30.290.10">
    <property type="entry name" value="BH3618-like"/>
    <property type="match status" value="1"/>
</dbReference>
<dbReference type="GO" id="GO:0044780">
    <property type="term" value="P:bacterial-type flagellum assembly"/>
    <property type="evidence" value="ECO:0007669"/>
    <property type="project" value="UniProtKB-UniRule"/>
</dbReference>
<organism evidence="6 7">
    <name type="scientific">Dehalobacter restrictus</name>
    <dbReference type="NCBI Taxonomy" id="55583"/>
    <lineage>
        <taxon>Bacteria</taxon>
        <taxon>Bacillati</taxon>
        <taxon>Bacillota</taxon>
        <taxon>Clostridia</taxon>
        <taxon>Eubacteriales</taxon>
        <taxon>Desulfitobacteriaceae</taxon>
        <taxon>Dehalobacter</taxon>
    </lineage>
</organism>
<dbReference type="PANTHER" id="PTHR39190:SF1">
    <property type="entry name" value="FLAGELLAR ASSEMBLY FACTOR FLIW"/>
    <property type="match status" value="1"/>
</dbReference>
<comment type="subunit">
    <text evidence="5">Interacts with translational regulator CsrA and flagellin(s).</text>
</comment>
<evidence type="ECO:0000256" key="2">
    <source>
        <dbReference type="ARBA" id="ARBA00022795"/>
    </source>
</evidence>
<dbReference type="GO" id="GO:0005737">
    <property type="term" value="C:cytoplasm"/>
    <property type="evidence" value="ECO:0007669"/>
    <property type="project" value="UniProtKB-SubCell"/>
</dbReference>
<evidence type="ECO:0000256" key="5">
    <source>
        <dbReference type="HAMAP-Rule" id="MF_01185"/>
    </source>
</evidence>
<keyword evidence="2 5" id="KW-1005">Bacterial flagellum biogenesis</keyword>
<comment type="subcellular location">
    <subcellularLocation>
        <location evidence="5">Cytoplasm</location>
    </subcellularLocation>
</comment>
<dbReference type="EMBL" id="CP046996">
    <property type="protein sequence ID" value="QHA01260.1"/>
    <property type="molecule type" value="Genomic_DNA"/>
</dbReference>
<dbReference type="Pfam" id="PF02623">
    <property type="entry name" value="FliW"/>
    <property type="match status" value="1"/>
</dbReference>
<dbReference type="HAMAP" id="MF_01185">
    <property type="entry name" value="FliW"/>
    <property type="match status" value="1"/>
</dbReference>
<evidence type="ECO:0000256" key="4">
    <source>
        <dbReference type="ARBA" id="ARBA00023186"/>
    </source>
</evidence>
<keyword evidence="6" id="KW-0282">Flagellum</keyword>
<name>A0A857DIU9_9FIRM</name>
<gene>
    <name evidence="5" type="primary">fliW</name>
    <name evidence="6" type="ORF">GQ588_11730</name>
</gene>
<dbReference type="Proteomes" id="UP000430508">
    <property type="component" value="Chromosome"/>
</dbReference>